<dbReference type="EC" id="2.3.2.8" evidence="2"/>
<feature type="domain" description="N-end rule aminoacyl transferase C-terminal" evidence="6">
    <location>
        <begin position="212"/>
        <end position="269"/>
    </location>
</feature>
<dbReference type="Pfam" id="PF04377">
    <property type="entry name" value="ATE_C"/>
    <property type="match status" value="1"/>
</dbReference>
<dbReference type="InterPro" id="IPR007471">
    <property type="entry name" value="N-end_Aminoacyl_Trfase_N"/>
</dbReference>
<dbReference type="EMBL" id="OC858519">
    <property type="protein sequence ID" value="CAD7626570.1"/>
    <property type="molecule type" value="Genomic_DNA"/>
</dbReference>
<organism evidence="7">
    <name type="scientific">Medioppia subpectinata</name>
    <dbReference type="NCBI Taxonomy" id="1979941"/>
    <lineage>
        <taxon>Eukaryota</taxon>
        <taxon>Metazoa</taxon>
        <taxon>Ecdysozoa</taxon>
        <taxon>Arthropoda</taxon>
        <taxon>Chelicerata</taxon>
        <taxon>Arachnida</taxon>
        <taxon>Acari</taxon>
        <taxon>Acariformes</taxon>
        <taxon>Sarcoptiformes</taxon>
        <taxon>Oribatida</taxon>
        <taxon>Brachypylina</taxon>
        <taxon>Oppioidea</taxon>
        <taxon>Oppiidae</taxon>
        <taxon>Medioppia</taxon>
    </lineage>
</organism>
<comment type="similarity">
    <text evidence="1">Belongs to the R-transferase family.</text>
</comment>
<gene>
    <name evidence="7" type="ORF">OSB1V03_LOCUS7003</name>
</gene>
<dbReference type="Proteomes" id="UP000759131">
    <property type="component" value="Unassembled WGS sequence"/>
</dbReference>
<proteinExistence type="inferred from homology"/>
<evidence type="ECO:0000256" key="2">
    <source>
        <dbReference type="ARBA" id="ARBA00012025"/>
    </source>
</evidence>
<dbReference type="OrthoDB" id="74183at2759"/>
<evidence type="ECO:0000313" key="8">
    <source>
        <dbReference type="Proteomes" id="UP000759131"/>
    </source>
</evidence>
<protein>
    <recommendedName>
        <fullName evidence="2">arginyltransferase</fullName>
        <ecNumber evidence="2">2.3.2.8</ecNumber>
    </recommendedName>
</protein>
<sequence>MSNYGIVEYFGSNEDSYSCGYCKEMRGGKTDSGKYRSGMWAHRLSNTNYQNLIDRNWRRSGQYCYKPRLERTCCPMYTIRCDAINFKLRKSQKKVIKKFNRFIISGEKQSKRCESDLQTMDPMDDRPEVKPLLNESDSTKEFKLSAQTNTESSTQQIVDIESNTNDKAMNCDQKSDIKVMDKNRRKAKTIRKERKLQKIMKNKNCDEVKGLEFMNECHKKKNYGSFHQQYWLDNKLIAVGVIDILPYCLSSVYLYYDPDYDFLSLGTDSQSITDAEIKILHNRTDMSFLYYKSVSVVDDNEEKQIREHLIQIVSYVVMSSEALKILVCGDVSGKYRQLFARINQVMKKSGAFDLVLCVGEFFGVDSDDEYNDLIHGTIPLPSVPIYILGTTDDRLTKYYKNEDSDSDYESGFELMDGITYLGRKGILTGSSGLRIAYFSGKQSNDGKSDTKSTFDTKDYESLLLSHQSSSSVVDILMTNQWPKHIFRYTEGHDKRLEDTNSELGSELVTKLSLLLRPRYHFVAGYDCFYERHPFRNHRVLAESGRHVTRFVAVAEVANQAKEKWLYAFVITPAKTIDKNELIKQPIDVTENPFIDVQLESSNA</sequence>
<keyword evidence="4" id="KW-0012">Acyltransferase</keyword>
<reference evidence="7" key="1">
    <citation type="submission" date="2020-11" db="EMBL/GenBank/DDBJ databases">
        <authorList>
            <person name="Tran Van P."/>
        </authorList>
    </citation>
    <scope>NUCLEOTIDE SEQUENCE</scope>
</reference>
<dbReference type="CDD" id="cd07380">
    <property type="entry name" value="MPP_CWF19_N"/>
    <property type="match status" value="1"/>
</dbReference>
<feature type="non-terminal residue" evidence="7">
    <location>
        <position position="603"/>
    </location>
</feature>
<dbReference type="EMBL" id="CAJPIZ010003944">
    <property type="protein sequence ID" value="CAG2107000.1"/>
    <property type="molecule type" value="Genomic_DNA"/>
</dbReference>
<keyword evidence="3" id="KW-0808">Transferase</keyword>
<name>A0A7R9KPC3_9ACAR</name>
<evidence type="ECO:0000256" key="3">
    <source>
        <dbReference type="ARBA" id="ARBA00022679"/>
    </source>
</evidence>
<dbReference type="Pfam" id="PF04376">
    <property type="entry name" value="ATE_N"/>
    <property type="match status" value="1"/>
</dbReference>
<dbReference type="GO" id="GO:0004057">
    <property type="term" value="F:arginyl-tRNA--protein transferase activity"/>
    <property type="evidence" value="ECO:0007669"/>
    <property type="project" value="UniProtKB-EC"/>
</dbReference>
<dbReference type="InterPro" id="IPR007472">
    <property type="entry name" value="N-end_Aminoacyl_Trfase_C"/>
</dbReference>
<evidence type="ECO:0000259" key="5">
    <source>
        <dbReference type="Pfam" id="PF04376"/>
    </source>
</evidence>
<evidence type="ECO:0000313" key="7">
    <source>
        <dbReference type="EMBL" id="CAD7626570.1"/>
    </source>
</evidence>
<feature type="domain" description="N-end aminoacyl transferase N-terminal" evidence="5">
    <location>
        <begin position="17"/>
        <end position="94"/>
    </location>
</feature>
<dbReference type="GO" id="GO:0005737">
    <property type="term" value="C:cytoplasm"/>
    <property type="evidence" value="ECO:0007669"/>
    <property type="project" value="TreeGrafter"/>
</dbReference>
<evidence type="ECO:0000256" key="4">
    <source>
        <dbReference type="ARBA" id="ARBA00023315"/>
    </source>
</evidence>
<accession>A0A7R9KPC3</accession>
<dbReference type="AlphaFoldDB" id="A0A7R9KPC3"/>
<dbReference type="InterPro" id="IPR030700">
    <property type="entry name" value="N-end_Aminoacyl_Trfase"/>
</dbReference>
<keyword evidence="8" id="KW-1185">Reference proteome</keyword>
<dbReference type="PANTHER" id="PTHR21367">
    <property type="entry name" value="ARGININE-TRNA-PROTEIN TRANSFERASE 1"/>
    <property type="match status" value="1"/>
</dbReference>
<evidence type="ECO:0000259" key="6">
    <source>
        <dbReference type="Pfam" id="PF04377"/>
    </source>
</evidence>
<evidence type="ECO:0000256" key="1">
    <source>
        <dbReference type="ARBA" id="ARBA00009991"/>
    </source>
</evidence>
<dbReference type="PANTHER" id="PTHR21367:SF1">
    <property type="entry name" value="ARGINYL-TRNA--PROTEIN TRANSFERASE 1"/>
    <property type="match status" value="1"/>
</dbReference>